<dbReference type="EMBL" id="SNZE01000013">
    <property type="protein sequence ID" value="TDR31050.1"/>
    <property type="molecule type" value="Genomic_DNA"/>
</dbReference>
<evidence type="ECO:0000313" key="1">
    <source>
        <dbReference type="EMBL" id="TDR31050.1"/>
    </source>
</evidence>
<comment type="caution">
    <text evidence="1">The sequence shown here is derived from an EMBL/GenBank/DDBJ whole genome shotgun (WGS) entry which is preliminary data.</text>
</comment>
<feature type="non-terminal residue" evidence="1">
    <location>
        <position position="234"/>
    </location>
</feature>
<dbReference type="AlphaFoldDB" id="A0A4R6Y3F6"/>
<sequence>MSSPKQPAKPAARKPKKFTPIHQWTPEHIALLGQKTDTEVAALLGLSKAQVQHKRSLLGIPPLHQRNKVNWTPAQLAALGTMSDVALSKQIGISIDNIGYMRQKLGIPVAQNYRQKQVQLIIERVQRICADKGGLLLDGPENYTGYGGKLLVRCDKGHQFRATSQSLFSGQWCMKCSRINRRLYSLIDLQTFAQKRGGRCLSQHYSAAENNPPEWECHRGHRWREQFNYVQRLV</sequence>
<dbReference type="Proteomes" id="UP000294480">
    <property type="component" value="Unassembled WGS sequence"/>
</dbReference>
<gene>
    <name evidence="1" type="ORF">DFR44_1131</name>
</gene>
<protein>
    <submittedName>
        <fullName evidence="1">Uncharacterized protein</fullName>
    </submittedName>
</protein>
<evidence type="ECO:0000313" key="2">
    <source>
        <dbReference type="Proteomes" id="UP000294480"/>
    </source>
</evidence>
<proteinExistence type="predicted"/>
<organism evidence="1 2">
    <name type="scientific">Hydromonas duriensis</name>
    <dbReference type="NCBI Taxonomy" id="1527608"/>
    <lineage>
        <taxon>Bacteria</taxon>
        <taxon>Pseudomonadati</taxon>
        <taxon>Pseudomonadota</taxon>
        <taxon>Betaproteobacteria</taxon>
        <taxon>Burkholderiales</taxon>
        <taxon>Burkholderiaceae</taxon>
        <taxon>Hydromonas</taxon>
    </lineage>
</organism>
<name>A0A4R6Y3F6_9BURK</name>
<keyword evidence="2" id="KW-1185">Reference proteome</keyword>
<accession>A0A4R6Y3F6</accession>
<reference evidence="1 2" key="1">
    <citation type="submission" date="2019-03" db="EMBL/GenBank/DDBJ databases">
        <title>Genomic Encyclopedia of Type Strains, Phase IV (KMG-IV): sequencing the most valuable type-strain genomes for metagenomic binning, comparative biology and taxonomic classification.</title>
        <authorList>
            <person name="Goeker M."/>
        </authorList>
    </citation>
    <scope>NUCLEOTIDE SEQUENCE [LARGE SCALE GENOMIC DNA]</scope>
    <source>
        <strain evidence="1 2">DSM 102852</strain>
    </source>
</reference>